<dbReference type="SUPFAM" id="SSF48371">
    <property type="entry name" value="ARM repeat"/>
    <property type="match status" value="1"/>
</dbReference>
<feature type="domain" description="Condensin complex subunit 1 C-terminal" evidence="16">
    <location>
        <begin position="1031"/>
        <end position="1192"/>
    </location>
</feature>
<dbReference type="GO" id="GO:0042393">
    <property type="term" value="F:histone binding"/>
    <property type="evidence" value="ECO:0007669"/>
    <property type="project" value="TreeGrafter"/>
</dbReference>
<evidence type="ECO:0000256" key="11">
    <source>
        <dbReference type="ARBA" id="ARBA00023067"/>
    </source>
</evidence>
<dbReference type="InterPro" id="IPR011989">
    <property type="entry name" value="ARM-like"/>
</dbReference>
<evidence type="ECO:0000256" key="9">
    <source>
        <dbReference type="ARBA" id="ARBA00022618"/>
    </source>
</evidence>
<dbReference type="InterPro" id="IPR016024">
    <property type="entry name" value="ARM-type_fold"/>
</dbReference>
<keyword evidence="10 14" id="KW-0498">Mitosis</keyword>
<evidence type="ECO:0000256" key="10">
    <source>
        <dbReference type="ARBA" id="ARBA00022776"/>
    </source>
</evidence>
<feature type="compositionally biased region" description="Acidic residues" evidence="15">
    <location>
        <begin position="1330"/>
        <end position="1348"/>
    </location>
</feature>
<gene>
    <name evidence="18" type="ORF">C0Q70_03922</name>
</gene>
<dbReference type="GO" id="GO:0000779">
    <property type="term" value="C:condensed chromosome, centromeric region"/>
    <property type="evidence" value="ECO:0007669"/>
    <property type="project" value="TreeGrafter"/>
</dbReference>
<dbReference type="InterPro" id="IPR024324">
    <property type="entry name" value="Condensin_cplx_su1_N"/>
</dbReference>
<keyword evidence="6" id="KW-0158">Chromosome</keyword>
<evidence type="ECO:0000256" key="5">
    <source>
        <dbReference type="ARBA" id="ARBA00016064"/>
    </source>
</evidence>
<keyword evidence="9 14" id="KW-0132">Cell division</keyword>
<name>A0A2T7PU40_POMCA</name>
<organism evidence="18 19">
    <name type="scientific">Pomacea canaliculata</name>
    <name type="common">Golden apple snail</name>
    <dbReference type="NCBI Taxonomy" id="400727"/>
    <lineage>
        <taxon>Eukaryota</taxon>
        <taxon>Metazoa</taxon>
        <taxon>Spiralia</taxon>
        <taxon>Lophotrochozoa</taxon>
        <taxon>Mollusca</taxon>
        <taxon>Gastropoda</taxon>
        <taxon>Caenogastropoda</taxon>
        <taxon>Architaenioglossa</taxon>
        <taxon>Ampullarioidea</taxon>
        <taxon>Ampullariidae</taxon>
        <taxon>Pomacea</taxon>
    </lineage>
</organism>
<dbReference type="PANTHER" id="PTHR14222">
    <property type="entry name" value="CONDENSIN"/>
    <property type="match status" value="1"/>
</dbReference>
<evidence type="ECO:0000256" key="7">
    <source>
        <dbReference type="ARBA" id="ARBA00022490"/>
    </source>
</evidence>
<dbReference type="GO" id="GO:0000796">
    <property type="term" value="C:condensin complex"/>
    <property type="evidence" value="ECO:0007669"/>
    <property type="project" value="TreeGrafter"/>
</dbReference>
<evidence type="ECO:0000259" key="16">
    <source>
        <dbReference type="Pfam" id="PF12717"/>
    </source>
</evidence>
<dbReference type="GO" id="GO:0051301">
    <property type="term" value="P:cell division"/>
    <property type="evidence" value="ECO:0007669"/>
    <property type="project" value="UniProtKB-KW"/>
</dbReference>
<evidence type="ECO:0000256" key="8">
    <source>
        <dbReference type="ARBA" id="ARBA00022553"/>
    </source>
</evidence>
<dbReference type="InterPro" id="IPR032682">
    <property type="entry name" value="Cnd1_C"/>
</dbReference>
<dbReference type="STRING" id="400727.A0A2T7PU40"/>
<dbReference type="Pfam" id="PF12922">
    <property type="entry name" value="Cnd1_N"/>
    <property type="match status" value="1"/>
</dbReference>
<feature type="region of interest" description="Disordered" evidence="15">
    <location>
        <begin position="1254"/>
        <end position="1380"/>
    </location>
</feature>
<evidence type="ECO:0000256" key="3">
    <source>
        <dbReference type="ARBA" id="ARBA00004496"/>
    </source>
</evidence>
<dbReference type="FunFam" id="1.25.10.10:FF:000695">
    <property type="entry name" value="Condensin complex subunit 1"/>
    <property type="match status" value="1"/>
</dbReference>
<keyword evidence="7" id="KW-0963">Cytoplasm</keyword>
<accession>A0A2T7PU40</accession>
<dbReference type="InterPro" id="IPR007673">
    <property type="entry name" value="Condensin_cplx_su1"/>
</dbReference>
<dbReference type="Proteomes" id="UP000245119">
    <property type="component" value="Linkage Group LG2"/>
</dbReference>
<dbReference type="GO" id="GO:0010032">
    <property type="term" value="P:meiotic chromosome condensation"/>
    <property type="evidence" value="ECO:0007669"/>
    <property type="project" value="TreeGrafter"/>
</dbReference>
<dbReference type="Pfam" id="PF12717">
    <property type="entry name" value="Cnd1"/>
    <property type="match status" value="1"/>
</dbReference>
<evidence type="ECO:0000256" key="14">
    <source>
        <dbReference type="PIRNR" id="PIRNR017127"/>
    </source>
</evidence>
<evidence type="ECO:0000256" key="4">
    <source>
        <dbReference type="ARBA" id="ARBA00009606"/>
    </source>
</evidence>
<evidence type="ECO:0000256" key="2">
    <source>
        <dbReference type="ARBA" id="ARBA00004286"/>
    </source>
</evidence>
<comment type="caution">
    <text evidence="18">The sequence shown here is derived from an EMBL/GenBank/DDBJ whole genome shotgun (WGS) entry which is preliminary data.</text>
</comment>
<evidence type="ECO:0000313" key="18">
    <source>
        <dbReference type="EMBL" id="PVD36929.1"/>
    </source>
</evidence>
<evidence type="ECO:0000256" key="6">
    <source>
        <dbReference type="ARBA" id="ARBA00022454"/>
    </source>
</evidence>
<dbReference type="GO" id="GO:0005737">
    <property type="term" value="C:cytoplasm"/>
    <property type="evidence" value="ECO:0007669"/>
    <property type="project" value="UniProtKB-SubCell"/>
</dbReference>
<dbReference type="OrthoDB" id="436262at2759"/>
<keyword evidence="13 14" id="KW-0131">Cell cycle</keyword>
<keyword evidence="19" id="KW-1185">Reference proteome</keyword>
<reference evidence="18 19" key="1">
    <citation type="submission" date="2018-04" db="EMBL/GenBank/DDBJ databases">
        <title>The genome of golden apple snail Pomacea canaliculata provides insight into stress tolerance and invasive adaptation.</title>
        <authorList>
            <person name="Liu C."/>
            <person name="Liu B."/>
            <person name="Ren Y."/>
            <person name="Zhang Y."/>
            <person name="Wang H."/>
            <person name="Li S."/>
            <person name="Jiang F."/>
            <person name="Yin L."/>
            <person name="Zhang G."/>
            <person name="Qian W."/>
            <person name="Fan W."/>
        </authorList>
    </citation>
    <scope>NUCLEOTIDE SEQUENCE [LARGE SCALE GENOMIC DNA]</scope>
    <source>
        <strain evidence="18">SZHN2017</strain>
        <tissue evidence="18">Muscle</tissue>
    </source>
</reference>
<keyword evidence="8" id="KW-0597">Phosphoprotein</keyword>
<proteinExistence type="inferred from homology"/>
<protein>
    <recommendedName>
        <fullName evidence="5 14">Condensin complex subunit 1</fullName>
    </recommendedName>
</protein>
<comment type="subcellular location">
    <subcellularLocation>
        <location evidence="2">Chromosome</location>
    </subcellularLocation>
    <subcellularLocation>
        <location evidence="3">Cytoplasm</location>
    </subcellularLocation>
    <subcellularLocation>
        <location evidence="1">Nucleus</location>
    </subcellularLocation>
</comment>
<evidence type="ECO:0000256" key="1">
    <source>
        <dbReference type="ARBA" id="ARBA00004123"/>
    </source>
</evidence>
<dbReference type="GO" id="GO:0007076">
    <property type="term" value="P:mitotic chromosome condensation"/>
    <property type="evidence" value="ECO:0007669"/>
    <property type="project" value="InterPro"/>
</dbReference>
<comment type="function">
    <text evidence="14">Regulatory subunit of the condensin complex, a complex required for conversion of interphase chromatin into mitotic-like condense chromosomes. The condensin complex probably introduces positive supercoils into relaxed DNA in the presence of type I topoisomerases and converts nicked DNA into positive knotted forms in the presence of type II topoisomerases.</text>
</comment>
<dbReference type="GO" id="GO:0005634">
    <property type="term" value="C:nucleus"/>
    <property type="evidence" value="ECO:0007669"/>
    <property type="project" value="UniProtKB-SubCell"/>
</dbReference>
<evidence type="ECO:0000259" key="17">
    <source>
        <dbReference type="Pfam" id="PF12922"/>
    </source>
</evidence>
<evidence type="ECO:0000256" key="13">
    <source>
        <dbReference type="ARBA" id="ARBA00023306"/>
    </source>
</evidence>
<keyword evidence="12" id="KW-0539">Nucleus</keyword>
<dbReference type="PIRSF" id="PIRSF017127">
    <property type="entry name" value="Condensin_D2"/>
    <property type="match status" value="1"/>
</dbReference>
<dbReference type="Gene3D" id="1.25.10.10">
    <property type="entry name" value="Leucine-rich Repeat Variant"/>
    <property type="match status" value="2"/>
</dbReference>
<sequence length="1380" mass="155383">MNFEFIIPVSRDDLLRKTSVNQYCVAEVLSRSTIPKFKNASRNNAFAAVESFDAVFSVLIVQRDLDSELVEDVWHSLVRDMRVRYVTGLKMTMYLFCQFIEMYETETSQPNAVAVKKIRGKSTKQQTKSGIDWDGEREAALSILVQILQLNLNKLWVPPIAEEDFVSLVSSCLYKLLENPASATAKGKEMRDAICHGIGTLVKRCNHSLSASLKIVQMLKHFEHLVSPLAQMAEVIVNHYGNKTVIRDIMREIGQVDPQDVARDSSGARAFSQFLVEIAEKVPAAVLPNVSVVLALLDGESYSLRNGVLGMMGEILTRVLNKDDLDQHQRLTRDGFFDRLQDHIHDCNAFVRSKVLQIWLTIVNEKSLPLPRQEVLVSLVLGRLQDKSSQVRRYAIQLLTAILRCNPFAAKLSVEELAVNYEKEKAKLEEMITSNEMSPPAVRSAEDLEEEWNKILPAIKQALTARDEMDISSDTDVDSITEDGFYGIMDKIYSLLIEEHYHSALILLQAAKLAFSEEDIFQDINQTPDADGSEVNCDYISMLKKIFYEHHKLDLAKVTEAASCASLSQLAEGAEVNELTKQQVLVQYLKNSLAFAGQIQEAVPIICQLLGSKNTSDVFEAIEFFVTSYEFGVSAAIVGIRRMLVLIWSKEQAVKDTVVSAYKRLYLEPTGSQRAKAIAAVKNLIKLILGASCGDITSLEALMTELMHRGEITPHVIQVLWERFTLKISDTSLQESRAALLLISMVAEAERDIVRSNLEVLVEEGLGPRAEGDWLLAQAACQAVLKLASKKTKGQTATEPFCLPPDHLLFSRLRTILVTGLRRTDSSFWVPLSEKAVTVIYRLADQPDMVCGEMIRQMASLTLKECQAFNECQSGEGEVNIVISTMLTRLLSFAGQVAIQQLVHLEVNVLGELKRRNILQEDKNCKKKKNANAQGENIEEEMGLAGMSADDAEAEYIRRICEKDIVVGPNLLAAFQPLLFSVCTNQGRYPQPELRTAATLALAKFMSVSSDFCEQHLQLMFTILEKSPSEVIRANSMIAVGDLAFRFPNLIEPWTPHLYNRLRDESRLVRRYALQVLTHLILNDMVKVKGQISELAICVVDNDEQISGLAKLFFHELAKKGNALYNILPDAISRLSDPDLKVEEDHFHTIMKYLFSFIQKDKLCESLIEKLCHRYRATRNERQWRDLSFCLSMLSYSDKGLRKLQENFSCFSDKLVDDAVYGYFVTIISKSRTGFTKPEAKVLLDELEERIEQGHRKGLDEEETTHRASKASSSAAHQRKQFKTSGKTKMSGRRKAKQKENVENYENAESPPIRKSTLRRPNQRPKFVLDSDEDEEELFDIEENDESGCFDAASPVPARTKGGKVPLGRRAQPLTESFSP</sequence>
<evidence type="ECO:0000256" key="15">
    <source>
        <dbReference type="SAM" id="MobiDB-lite"/>
    </source>
</evidence>
<evidence type="ECO:0000256" key="12">
    <source>
        <dbReference type="ARBA" id="ARBA00023242"/>
    </source>
</evidence>
<evidence type="ECO:0000313" key="19">
    <source>
        <dbReference type="Proteomes" id="UP000245119"/>
    </source>
</evidence>
<dbReference type="InterPro" id="IPR026971">
    <property type="entry name" value="CND1/NCAPD3"/>
</dbReference>
<dbReference type="EMBL" id="PZQS01000002">
    <property type="protein sequence ID" value="PVD36929.1"/>
    <property type="molecule type" value="Genomic_DNA"/>
</dbReference>
<feature type="domain" description="Condensin complex subunit 1 N-terminal" evidence="17">
    <location>
        <begin position="71"/>
        <end position="211"/>
    </location>
</feature>
<dbReference type="PANTHER" id="PTHR14222:SF2">
    <property type="entry name" value="CONDENSIN COMPLEX SUBUNIT 1"/>
    <property type="match status" value="1"/>
</dbReference>
<comment type="similarity">
    <text evidence="4 14">Belongs to the CND1 (condensin subunit 1) family.</text>
</comment>
<keyword evidence="11 14" id="KW-0226">DNA condensation</keyword>